<reference evidence="3" key="1">
    <citation type="journal article" date="2017" name="Nature">
        <title>The sunflower genome provides insights into oil metabolism, flowering and Asterid evolution.</title>
        <authorList>
            <person name="Badouin H."/>
            <person name="Gouzy J."/>
            <person name="Grassa C.J."/>
            <person name="Murat F."/>
            <person name="Staton S.E."/>
            <person name="Cottret L."/>
            <person name="Lelandais-Briere C."/>
            <person name="Owens G.L."/>
            <person name="Carrere S."/>
            <person name="Mayjonade B."/>
            <person name="Legrand L."/>
            <person name="Gill N."/>
            <person name="Kane N.C."/>
            <person name="Bowers J.E."/>
            <person name="Hubner S."/>
            <person name="Bellec A."/>
            <person name="Berard A."/>
            <person name="Berges H."/>
            <person name="Blanchet N."/>
            <person name="Boniface M.C."/>
            <person name="Brunel D."/>
            <person name="Catrice O."/>
            <person name="Chaidir N."/>
            <person name="Claudel C."/>
            <person name="Donnadieu C."/>
            <person name="Faraut T."/>
            <person name="Fievet G."/>
            <person name="Helmstetter N."/>
            <person name="King M."/>
            <person name="Knapp S.J."/>
            <person name="Lai Z."/>
            <person name="Le Paslier M.C."/>
            <person name="Lippi Y."/>
            <person name="Lorenzon L."/>
            <person name="Mandel J.R."/>
            <person name="Marage G."/>
            <person name="Marchand G."/>
            <person name="Marquand E."/>
            <person name="Bret-Mestries E."/>
            <person name="Morien E."/>
            <person name="Nambeesan S."/>
            <person name="Nguyen T."/>
            <person name="Pegot-Espagnet P."/>
            <person name="Pouilly N."/>
            <person name="Raftis F."/>
            <person name="Sallet E."/>
            <person name="Schiex T."/>
            <person name="Thomas J."/>
            <person name="Vandecasteele C."/>
            <person name="Vares D."/>
            <person name="Vear F."/>
            <person name="Vautrin S."/>
            <person name="Crespi M."/>
            <person name="Mangin B."/>
            <person name="Burke J.M."/>
            <person name="Salse J."/>
            <person name="Munos S."/>
            <person name="Vincourt P."/>
            <person name="Rieseberg L.H."/>
            <person name="Langlade N.B."/>
        </authorList>
    </citation>
    <scope>NUCLEOTIDE SEQUENCE [LARGE SCALE GENOMIC DNA]</scope>
    <source>
        <strain evidence="3">cv. SF193</strain>
    </source>
</reference>
<feature type="transmembrane region" description="Helical" evidence="1">
    <location>
        <begin position="28"/>
        <end position="46"/>
    </location>
</feature>
<evidence type="ECO:0000256" key="1">
    <source>
        <dbReference type="SAM" id="Phobius"/>
    </source>
</evidence>
<organism evidence="2 3">
    <name type="scientific">Helianthus annuus</name>
    <name type="common">Common sunflower</name>
    <dbReference type="NCBI Taxonomy" id="4232"/>
    <lineage>
        <taxon>Eukaryota</taxon>
        <taxon>Viridiplantae</taxon>
        <taxon>Streptophyta</taxon>
        <taxon>Embryophyta</taxon>
        <taxon>Tracheophyta</taxon>
        <taxon>Spermatophyta</taxon>
        <taxon>Magnoliopsida</taxon>
        <taxon>eudicotyledons</taxon>
        <taxon>Gunneridae</taxon>
        <taxon>Pentapetalae</taxon>
        <taxon>asterids</taxon>
        <taxon>campanulids</taxon>
        <taxon>Asterales</taxon>
        <taxon>Asteraceae</taxon>
        <taxon>Asteroideae</taxon>
        <taxon>Heliantheae alliance</taxon>
        <taxon>Heliantheae</taxon>
        <taxon>Helianthus</taxon>
    </lineage>
</organism>
<keyword evidence="3" id="KW-1185">Reference proteome</keyword>
<gene>
    <name evidence="2" type="ORF">HannXRQ_Chr16g0515691</name>
</gene>
<feature type="transmembrane region" description="Helical" evidence="1">
    <location>
        <begin position="5"/>
        <end position="22"/>
    </location>
</feature>
<sequence>MSSHIWSSLLLSWLLCVGFILVSQFSKFLIQNLSFISLLFKIFRLYHYCSSIKRRFLDVPYFSKFCGVLSSKIKKKKEFSTFSFFFQKNKK</sequence>
<evidence type="ECO:0000313" key="2">
    <source>
        <dbReference type="EMBL" id="OTF91872.1"/>
    </source>
</evidence>
<name>A0A251S069_HELAN</name>
<keyword evidence="1" id="KW-1133">Transmembrane helix</keyword>
<protein>
    <submittedName>
        <fullName evidence="2">Uncharacterized protein</fullName>
    </submittedName>
</protein>
<dbReference type="InParanoid" id="A0A251S069"/>
<dbReference type="EMBL" id="CM007905">
    <property type="protein sequence ID" value="OTF91872.1"/>
    <property type="molecule type" value="Genomic_DNA"/>
</dbReference>
<keyword evidence="1" id="KW-0812">Transmembrane</keyword>
<proteinExistence type="predicted"/>
<dbReference type="Proteomes" id="UP000215914">
    <property type="component" value="Chromosome 16"/>
</dbReference>
<dbReference type="AlphaFoldDB" id="A0A251S069"/>
<keyword evidence="1" id="KW-0472">Membrane</keyword>
<evidence type="ECO:0000313" key="3">
    <source>
        <dbReference type="Proteomes" id="UP000215914"/>
    </source>
</evidence>
<accession>A0A251S069</accession>